<gene>
    <name evidence="1" type="ORF">LCGC14_1154430</name>
</gene>
<dbReference type="AlphaFoldDB" id="A0A0F9MHQ9"/>
<comment type="caution">
    <text evidence="1">The sequence shown here is derived from an EMBL/GenBank/DDBJ whole genome shotgun (WGS) entry which is preliminary data.</text>
</comment>
<evidence type="ECO:0000313" key="1">
    <source>
        <dbReference type="EMBL" id="KKM98791.1"/>
    </source>
</evidence>
<sequence>MPNHVKSGLCIVRVQCPFCGNWREHTTRVRSEPCHSCGRKLGNIPVPYKVTIVNLWHES</sequence>
<organism evidence="1">
    <name type="scientific">marine sediment metagenome</name>
    <dbReference type="NCBI Taxonomy" id="412755"/>
    <lineage>
        <taxon>unclassified sequences</taxon>
        <taxon>metagenomes</taxon>
        <taxon>ecological metagenomes</taxon>
    </lineage>
</organism>
<dbReference type="EMBL" id="LAZR01005578">
    <property type="protein sequence ID" value="KKM98791.1"/>
    <property type="molecule type" value="Genomic_DNA"/>
</dbReference>
<reference evidence="1" key="1">
    <citation type="journal article" date="2015" name="Nature">
        <title>Complex archaea that bridge the gap between prokaryotes and eukaryotes.</title>
        <authorList>
            <person name="Spang A."/>
            <person name="Saw J.H."/>
            <person name="Jorgensen S.L."/>
            <person name="Zaremba-Niedzwiedzka K."/>
            <person name="Martijn J."/>
            <person name="Lind A.E."/>
            <person name="van Eijk R."/>
            <person name="Schleper C."/>
            <person name="Guy L."/>
            <person name="Ettema T.J."/>
        </authorList>
    </citation>
    <scope>NUCLEOTIDE SEQUENCE</scope>
</reference>
<name>A0A0F9MHQ9_9ZZZZ</name>
<protein>
    <submittedName>
        <fullName evidence="1">Uncharacterized protein</fullName>
    </submittedName>
</protein>
<accession>A0A0F9MHQ9</accession>
<proteinExistence type="predicted"/>